<organism evidence="2 3">
    <name type="scientific">Volvox reticuliferus</name>
    <dbReference type="NCBI Taxonomy" id="1737510"/>
    <lineage>
        <taxon>Eukaryota</taxon>
        <taxon>Viridiplantae</taxon>
        <taxon>Chlorophyta</taxon>
        <taxon>core chlorophytes</taxon>
        <taxon>Chlorophyceae</taxon>
        <taxon>CS clade</taxon>
        <taxon>Chlamydomonadales</taxon>
        <taxon>Volvocaceae</taxon>
        <taxon>Volvox</taxon>
    </lineage>
</organism>
<dbReference type="Proteomes" id="UP000722791">
    <property type="component" value="Unassembled WGS sequence"/>
</dbReference>
<keyword evidence="1" id="KW-0472">Membrane</keyword>
<evidence type="ECO:0000313" key="2">
    <source>
        <dbReference type="EMBL" id="GIM14078.1"/>
    </source>
</evidence>
<keyword evidence="1" id="KW-1133">Transmembrane helix</keyword>
<dbReference type="AlphaFoldDB" id="A0A8J4LY14"/>
<keyword evidence="1" id="KW-0812">Transmembrane</keyword>
<name>A0A8J4LY14_9CHLO</name>
<comment type="caution">
    <text evidence="2">The sequence shown here is derived from an EMBL/GenBank/DDBJ whole genome shotgun (WGS) entry which is preliminary data.</text>
</comment>
<evidence type="ECO:0000256" key="1">
    <source>
        <dbReference type="SAM" id="Phobius"/>
    </source>
</evidence>
<accession>A0A8J4LY14</accession>
<feature type="transmembrane region" description="Helical" evidence="1">
    <location>
        <begin position="90"/>
        <end position="109"/>
    </location>
</feature>
<protein>
    <submittedName>
        <fullName evidence="2">Uncharacterized protein</fullName>
    </submittedName>
</protein>
<evidence type="ECO:0000313" key="3">
    <source>
        <dbReference type="Proteomes" id="UP000722791"/>
    </source>
</evidence>
<gene>
    <name evidence="2" type="ORF">Vretimale_17107</name>
</gene>
<feature type="non-terminal residue" evidence="2">
    <location>
        <position position="1"/>
    </location>
</feature>
<proteinExistence type="predicted"/>
<dbReference type="EMBL" id="BNCQ01000054">
    <property type="protein sequence ID" value="GIM14078.1"/>
    <property type="molecule type" value="Genomic_DNA"/>
</dbReference>
<reference evidence="2" key="1">
    <citation type="journal article" date="2021" name="Proc. Natl. Acad. Sci. U.S.A.">
        <title>Three genomes in the algal genus Volvox reveal the fate of a haploid sex-determining region after a transition to homothallism.</title>
        <authorList>
            <person name="Yamamoto K."/>
            <person name="Hamaji T."/>
            <person name="Kawai-Toyooka H."/>
            <person name="Matsuzaki R."/>
            <person name="Takahashi F."/>
            <person name="Nishimura Y."/>
            <person name="Kawachi M."/>
            <person name="Noguchi H."/>
            <person name="Minakuchi Y."/>
            <person name="Umen J.G."/>
            <person name="Toyoda A."/>
            <person name="Nozaki H."/>
        </authorList>
    </citation>
    <scope>NUCLEOTIDE SEQUENCE</scope>
    <source>
        <strain evidence="2">NIES-3785</strain>
    </source>
</reference>
<sequence>IGHLRAISALDHSWRGLMWAEFHNRAFECGPVGSPGMMGTDALGLYPQFLPANSRFSIMRYGMNMRSGTCVVNTNGLLSYYDVDDSTGVIVGYLFSYLTAIHVITYIALRRAVASKWRRAQGPAGGCSLLRARRVISKLGLWGKQPQSAARVTEV</sequence>